<dbReference type="EMBL" id="MDYL01000012">
    <property type="protein sequence ID" value="OQD74033.1"/>
    <property type="molecule type" value="Genomic_DNA"/>
</dbReference>
<dbReference type="InterPro" id="IPR036395">
    <property type="entry name" value="Cu_fist_DNA-bd_dom_sf"/>
</dbReference>
<dbReference type="OrthoDB" id="5600085at2759"/>
<dbReference type="SUPFAM" id="SSF57879">
    <property type="entry name" value="Zinc domain conserved in yeast copper-regulated transcription factors"/>
    <property type="match status" value="1"/>
</dbReference>
<feature type="compositionally biased region" description="Low complexity" evidence="8">
    <location>
        <begin position="205"/>
        <end position="220"/>
    </location>
</feature>
<keyword evidence="11" id="KW-1185">Reference proteome</keyword>
<keyword evidence="6" id="KW-0804">Transcription</keyword>
<feature type="region of interest" description="Disordered" evidence="8">
    <location>
        <begin position="199"/>
        <end position="269"/>
    </location>
</feature>
<evidence type="ECO:0000256" key="3">
    <source>
        <dbReference type="ARBA" id="ARBA00022833"/>
    </source>
</evidence>
<evidence type="ECO:0000259" key="9">
    <source>
        <dbReference type="PROSITE" id="PS50073"/>
    </source>
</evidence>
<dbReference type="STRING" id="69771.A0A1V6PB20"/>
<dbReference type="GO" id="GO:0005634">
    <property type="term" value="C:nucleus"/>
    <property type="evidence" value="ECO:0007669"/>
    <property type="project" value="UniProtKB-SubCell"/>
</dbReference>
<feature type="compositionally biased region" description="Polar residues" evidence="8">
    <location>
        <begin position="221"/>
        <end position="237"/>
    </location>
</feature>
<sequence>MLIDGEKWACEACVRGHRVSSCHHSDRPLIHINKKGRPVSQCPHCRGLRKSRTTHVKCDCGDKKKKSDDCHGDKRDLKDSLHRCGCSHGQRCTCALKKEHLDPVPETGLPLAQPSIPAEHPRKPHLTSTKSESMLTIFRDGHHKPAHKHNDMAHKCGLPYTIPRSHTIHHPSDMPRRSVDHVPLTQSAFVQEPLGLMDPQSREISQQSSPDSAPAAGADDVNTSTSLDQSFLYQSTAPPLPPSAMDKNPTDGVSDPTSAPTSTDKFPLEQIITSVPPPLDVSTYSTFPTTSSDSPITCMPFQDQYQENYFASPDSEMPLGSAGMGAPSVDWSSFPLYSDVPASTSTQTPSYASFDYNSYPSGLPPPSSSGDISEADEFGPLPGLGHTGSHSNDHHDLHSVSEASDMDHLRVSSASSLVGLPQTQLLSSNDLESINIDDFLKSANESTAALEHQLQTSMGIESKPVPSQDMYSMSQSQDPVPIWPASLFDSGSTPPMDENYFRQSWPQ</sequence>
<evidence type="ECO:0000256" key="4">
    <source>
        <dbReference type="ARBA" id="ARBA00023008"/>
    </source>
</evidence>
<feature type="region of interest" description="Disordered" evidence="8">
    <location>
        <begin position="105"/>
        <end position="130"/>
    </location>
</feature>
<dbReference type="InterPro" id="IPR051763">
    <property type="entry name" value="Copper_Homeo_Regul"/>
</dbReference>
<dbReference type="PRINTS" id="PR00617">
    <property type="entry name" value="COPPERFIST"/>
</dbReference>
<evidence type="ECO:0000256" key="6">
    <source>
        <dbReference type="ARBA" id="ARBA00023163"/>
    </source>
</evidence>
<feature type="region of interest" description="Disordered" evidence="8">
    <location>
        <begin position="356"/>
        <end position="397"/>
    </location>
</feature>
<evidence type="ECO:0000313" key="11">
    <source>
        <dbReference type="Proteomes" id="UP000191522"/>
    </source>
</evidence>
<name>A0A1V6PB20_PENDC</name>
<dbReference type="OMA" id="AHIKCDC"/>
<evidence type="ECO:0000313" key="10">
    <source>
        <dbReference type="EMBL" id="OQD74033.1"/>
    </source>
</evidence>
<evidence type="ECO:0000256" key="1">
    <source>
        <dbReference type="ARBA" id="ARBA00004123"/>
    </source>
</evidence>
<dbReference type="FunFam" id="3.90.430.10:FF:000001">
    <property type="entry name" value="Copper fist DNA-binding protein"/>
    <property type="match status" value="1"/>
</dbReference>
<feature type="compositionally biased region" description="Basic and acidic residues" evidence="8">
    <location>
        <begin position="170"/>
        <end position="180"/>
    </location>
</feature>
<gene>
    <name evidence="10" type="ORF">PENDEC_c012G00999</name>
</gene>
<proteinExistence type="predicted"/>
<keyword evidence="2" id="KW-0479">Metal-binding</keyword>
<dbReference type="Gene3D" id="3.90.430.10">
    <property type="entry name" value="Copper fist DNA-binding domain"/>
    <property type="match status" value="1"/>
</dbReference>
<dbReference type="PROSITE" id="PS50073">
    <property type="entry name" value="COPPER_FIST_2"/>
    <property type="match status" value="1"/>
</dbReference>
<reference evidence="11" key="1">
    <citation type="journal article" date="2017" name="Nat. Microbiol.">
        <title>Global analysis of biosynthetic gene clusters reveals vast potential of secondary metabolite production in Penicillium species.</title>
        <authorList>
            <person name="Nielsen J.C."/>
            <person name="Grijseels S."/>
            <person name="Prigent S."/>
            <person name="Ji B."/>
            <person name="Dainat J."/>
            <person name="Nielsen K.F."/>
            <person name="Frisvad J.C."/>
            <person name="Workman M."/>
            <person name="Nielsen J."/>
        </authorList>
    </citation>
    <scope>NUCLEOTIDE SEQUENCE [LARGE SCALE GENOMIC DNA]</scope>
    <source>
        <strain evidence="11">IBT 11843</strain>
    </source>
</reference>
<evidence type="ECO:0000256" key="7">
    <source>
        <dbReference type="ARBA" id="ARBA00023242"/>
    </source>
</evidence>
<comment type="caution">
    <text evidence="10">The sequence shown here is derived from an EMBL/GenBank/DDBJ whole genome shotgun (WGS) entry which is preliminary data.</text>
</comment>
<dbReference type="PANTHER" id="PTHR28088">
    <property type="entry name" value="TRANSCRIPTIONAL ACTIVATOR HAA1-RELATED"/>
    <property type="match status" value="1"/>
</dbReference>
<keyword evidence="4" id="KW-0186">Copper</keyword>
<dbReference type="InterPro" id="IPR001083">
    <property type="entry name" value="Cu_fist_DNA-bd_dom"/>
</dbReference>
<evidence type="ECO:0000256" key="8">
    <source>
        <dbReference type="SAM" id="MobiDB-lite"/>
    </source>
</evidence>
<dbReference type="GO" id="GO:0006879">
    <property type="term" value="P:intracellular iron ion homeostasis"/>
    <property type="evidence" value="ECO:0007669"/>
    <property type="project" value="TreeGrafter"/>
</dbReference>
<evidence type="ECO:0000256" key="5">
    <source>
        <dbReference type="ARBA" id="ARBA00023015"/>
    </source>
</evidence>
<accession>A0A1V6PB20</accession>
<comment type="subcellular location">
    <subcellularLocation>
        <location evidence="1">Nucleus</location>
    </subcellularLocation>
</comment>
<dbReference type="GO" id="GO:0006878">
    <property type="term" value="P:intracellular copper ion homeostasis"/>
    <property type="evidence" value="ECO:0007669"/>
    <property type="project" value="TreeGrafter"/>
</dbReference>
<dbReference type="GO" id="GO:0045944">
    <property type="term" value="P:positive regulation of transcription by RNA polymerase II"/>
    <property type="evidence" value="ECO:0007669"/>
    <property type="project" value="TreeGrafter"/>
</dbReference>
<feature type="domain" description="Copper-fist" evidence="9">
    <location>
        <begin position="1"/>
        <end position="39"/>
    </location>
</feature>
<feature type="region of interest" description="Disordered" evidence="8">
    <location>
        <begin position="142"/>
        <end position="181"/>
    </location>
</feature>
<dbReference type="SMART" id="SM00412">
    <property type="entry name" value="Cu_FIST"/>
    <property type="match status" value="1"/>
</dbReference>
<dbReference type="GO" id="GO:0000978">
    <property type="term" value="F:RNA polymerase II cis-regulatory region sequence-specific DNA binding"/>
    <property type="evidence" value="ECO:0007669"/>
    <property type="project" value="TreeGrafter"/>
</dbReference>
<protein>
    <recommendedName>
        <fullName evidence="9">Copper-fist domain-containing protein</fullName>
    </recommendedName>
</protein>
<dbReference type="GO" id="GO:0005507">
    <property type="term" value="F:copper ion binding"/>
    <property type="evidence" value="ECO:0007669"/>
    <property type="project" value="InterPro"/>
</dbReference>
<evidence type="ECO:0000256" key="2">
    <source>
        <dbReference type="ARBA" id="ARBA00022723"/>
    </source>
</evidence>
<feature type="compositionally biased region" description="Polar residues" evidence="8">
    <location>
        <begin position="255"/>
        <end position="264"/>
    </location>
</feature>
<keyword evidence="5" id="KW-0805">Transcription regulation</keyword>
<dbReference type="PANTHER" id="PTHR28088:SF5">
    <property type="entry name" value="TRANSCRIPTIONAL ACTIVATOR HAA1-RELATED"/>
    <property type="match status" value="1"/>
</dbReference>
<organism evidence="10 11">
    <name type="scientific">Penicillium decumbens</name>
    <dbReference type="NCBI Taxonomy" id="69771"/>
    <lineage>
        <taxon>Eukaryota</taxon>
        <taxon>Fungi</taxon>
        <taxon>Dikarya</taxon>
        <taxon>Ascomycota</taxon>
        <taxon>Pezizomycotina</taxon>
        <taxon>Eurotiomycetes</taxon>
        <taxon>Eurotiomycetidae</taxon>
        <taxon>Eurotiales</taxon>
        <taxon>Aspergillaceae</taxon>
        <taxon>Penicillium</taxon>
    </lineage>
</organism>
<dbReference type="Proteomes" id="UP000191522">
    <property type="component" value="Unassembled WGS sequence"/>
</dbReference>
<dbReference type="Pfam" id="PF00649">
    <property type="entry name" value="Copper-fist"/>
    <property type="match status" value="1"/>
</dbReference>
<feature type="region of interest" description="Disordered" evidence="8">
    <location>
        <begin position="482"/>
        <end position="507"/>
    </location>
</feature>
<keyword evidence="7" id="KW-0539">Nucleus</keyword>
<keyword evidence="3" id="KW-0862">Zinc</keyword>
<dbReference type="AlphaFoldDB" id="A0A1V6PB20"/>
<dbReference type="SMART" id="SM01090">
    <property type="entry name" value="Copper-fist"/>
    <property type="match status" value="1"/>
</dbReference>
<dbReference type="GO" id="GO:0000981">
    <property type="term" value="F:DNA-binding transcription factor activity, RNA polymerase II-specific"/>
    <property type="evidence" value="ECO:0007669"/>
    <property type="project" value="TreeGrafter"/>
</dbReference>